<protein>
    <submittedName>
        <fullName evidence="2">Uncharacterized protein</fullName>
    </submittedName>
</protein>
<sequence length="97" mass="10911">MLEDGYFESTPFYSALRVSNSDRDNANKEGSTVDNLFANQLNAEAELIVHLDAGQYDCLNDNADSIVQQAKYSHRGQNDHRLLRPIGNGEFRTFKAT</sequence>
<evidence type="ECO:0000313" key="2">
    <source>
        <dbReference type="EMBL" id="GFO02496.1"/>
    </source>
</evidence>
<comment type="caution">
    <text evidence="2">The sequence shown here is derived from an EMBL/GenBank/DDBJ whole genome shotgun (WGS) entry which is preliminary data.</text>
</comment>
<evidence type="ECO:0000313" key="3">
    <source>
        <dbReference type="Proteomes" id="UP000735302"/>
    </source>
</evidence>
<reference evidence="2 3" key="1">
    <citation type="journal article" date="2021" name="Elife">
        <title>Chloroplast acquisition without the gene transfer in kleptoplastic sea slugs, Plakobranchus ocellatus.</title>
        <authorList>
            <person name="Maeda T."/>
            <person name="Takahashi S."/>
            <person name="Yoshida T."/>
            <person name="Shimamura S."/>
            <person name="Takaki Y."/>
            <person name="Nagai Y."/>
            <person name="Toyoda A."/>
            <person name="Suzuki Y."/>
            <person name="Arimoto A."/>
            <person name="Ishii H."/>
            <person name="Satoh N."/>
            <person name="Nishiyama T."/>
            <person name="Hasebe M."/>
            <person name="Maruyama T."/>
            <person name="Minagawa J."/>
            <person name="Obokata J."/>
            <person name="Shigenobu S."/>
        </authorList>
    </citation>
    <scope>NUCLEOTIDE SEQUENCE [LARGE SCALE GENOMIC DNA]</scope>
</reference>
<proteinExistence type="predicted"/>
<dbReference type="Proteomes" id="UP000735302">
    <property type="component" value="Unassembled WGS sequence"/>
</dbReference>
<dbReference type="AlphaFoldDB" id="A0AAV4A2V2"/>
<dbReference type="EMBL" id="BLXT01003598">
    <property type="protein sequence ID" value="GFO02496.1"/>
    <property type="molecule type" value="Genomic_DNA"/>
</dbReference>
<organism evidence="2 3">
    <name type="scientific">Plakobranchus ocellatus</name>
    <dbReference type="NCBI Taxonomy" id="259542"/>
    <lineage>
        <taxon>Eukaryota</taxon>
        <taxon>Metazoa</taxon>
        <taxon>Spiralia</taxon>
        <taxon>Lophotrochozoa</taxon>
        <taxon>Mollusca</taxon>
        <taxon>Gastropoda</taxon>
        <taxon>Heterobranchia</taxon>
        <taxon>Euthyneura</taxon>
        <taxon>Panpulmonata</taxon>
        <taxon>Sacoglossa</taxon>
        <taxon>Placobranchoidea</taxon>
        <taxon>Plakobranchidae</taxon>
        <taxon>Plakobranchus</taxon>
    </lineage>
</organism>
<evidence type="ECO:0000256" key="1">
    <source>
        <dbReference type="SAM" id="MobiDB-lite"/>
    </source>
</evidence>
<feature type="region of interest" description="Disordered" evidence="1">
    <location>
        <begin position="77"/>
        <end position="97"/>
    </location>
</feature>
<accession>A0AAV4A2V2</accession>
<keyword evidence="3" id="KW-1185">Reference proteome</keyword>
<gene>
    <name evidence="2" type="ORF">PoB_002900100</name>
</gene>
<name>A0AAV4A2V2_9GAST</name>